<dbReference type="OrthoDB" id="1403340at2"/>
<evidence type="ECO:0000313" key="2">
    <source>
        <dbReference type="EMBL" id="QCY70584.1"/>
    </source>
</evidence>
<dbReference type="GO" id="GO:0016757">
    <property type="term" value="F:glycosyltransferase activity"/>
    <property type="evidence" value="ECO:0007669"/>
    <property type="project" value="InterPro"/>
</dbReference>
<evidence type="ECO:0000313" key="3">
    <source>
        <dbReference type="Proteomes" id="UP000309016"/>
    </source>
</evidence>
<keyword evidence="3" id="KW-1185">Reference proteome</keyword>
<dbReference type="PANTHER" id="PTHR45947:SF3">
    <property type="entry name" value="SULFOQUINOVOSYL TRANSFERASE SQD2"/>
    <property type="match status" value="1"/>
</dbReference>
<gene>
    <name evidence="2" type="ORF">FHG64_14905</name>
</gene>
<evidence type="ECO:0000259" key="1">
    <source>
        <dbReference type="Pfam" id="PF00534"/>
    </source>
</evidence>
<protein>
    <submittedName>
        <fullName evidence="2">Glycosyltransferase family 4 protein</fullName>
    </submittedName>
</protein>
<dbReference type="InterPro" id="IPR001296">
    <property type="entry name" value="Glyco_trans_1"/>
</dbReference>
<dbReference type="SUPFAM" id="SSF53756">
    <property type="entry name" value="UDP-Glycosyltransferase/glycogen phosphorylase"/>
    <property type="match status" value="1"/>
</dbReference>
<feature type="domain" description="Glycosyl transferase family 1" evidence="1">
    <location>
        <begin position="213"/>
        <end position="358"/>
    </location>
</feature>
<dbReference type="KEGG" id="afla:FHG64_14905"/>
<dbReference type="CDD" id="cd03801">
    <property type="entry name" value="GT4_PimA-like"/>
    <property type="match status" value="1"/>
</dbReference>
<dbReference type="Pfam" id="PF00534">
    <property type="entry name" value="Glycos_transf_1"/>
    <property type="match status" value="1"/>
</dbReference>
<accession>A0A5B7X537</accession>
<dbReference type="EMBL" id="CP040812">
    <property type="protein sequence ID" value="QCY70584.1"/>
    <property type="molecule type" value="Genomic_DNA"/>
</dbReference>
<name>A0A5B7X537_9FLAO</name>
<dbReference type="AlphaFoldDB" id="A0A5B7X537"/>
<sequence>MKTKVLIIGPIEDHGGRELEAGFIVSVLKDDFDVSVLSTGNMSPKSQFYEISDGIRMKSLKQRLFKKYKLLRPATILSYLRNRRKEPLYFYVNNKFNLRLIKSREKNILKETIEKNDLIFVIAHLQTLRTKEIIELSEKLGKPLIFRTTGKILKQKFPSYLQKVTHFIHHSYHNARSLHEKINEPKYHIIDQTSFLENELLKIPLASKRVTNFGVIGRLSPEKNLENLILYFKESSDLSDTLFLIGEGELRLKLENICAGIPNVRILGSIASTEIPEIFREIDCLILASYSEAGPLVGVEAMASGRLLLSTRVGAMEERLRGTGNDFWFEADSKASFVKQFKRIKELNSEEISEIAANNRNVYLKKYSHKEIAESYKNAVNFALNDNKSRNNSYS</sequence>
<dbReference type="InterPro" id="IPR050194">
    <property type="entry name" value="Glycosyltransferase_grp1"/>
</dbReference>
<dbReference type="PANTHER" id="PTHR45947">
    <property type="entry name" value="SULFOQUINOVOSYL TRANSFERASE SQD2"/>
    <property type="match status" value="1"/>
</dbReference>
<keyword evidence="2" id="KW-0808">Transferase</keyword>
<dbReference type="Gene3D" id="3.40.50.2000">
    <property type="entry name" value="Glycogen Phosphorylase B"/>
    <property type="match status" value="2"/>
</dbReference>
<dbReference type="Proteomes" id="UP000309016">
    <property type="component" value="Chromosome"/>
</dbReference>
<organism evidence="2 3">
    <name type="scientific">Antarcticibacterium flavum</name>
    <dbReference type="NCBI Taxonomy" id="2058175"/>
    <lineage>
        <taxon>Bacteria</taxon>
        <taxon>Pseudomonadati</taxon>
        <taxon>Bacteroidota</taxon>
        <taxon>Flavobacteriia</taxon>
        <taxon>Flavobacteriales</taxon>
        <taxon>Flavobacteriaceae</taxon>
        <taxon>Antarcticibacterium</taxon>
    </lineage>
</organism>
<proteinExistence type="predicted"/>
<reference evidence="2 3" key="1">
    <citation type="submission" date="2019-06" db="EMBL/GenBank/DDBJ databases">
        <title>Complete genome sequence of Antarcticibacterium flavum KCTC 52984T from an Antarctic marine sediment.</title>
        <authorList>
            <person name="Lee Y.M."/>
            <person name="Shin S.C."/>
        </authorList>
    </citation>
    <scope>NUCLEOTIDE SEQUENCE [LARGE SCALE GENOMIC DNA]</scope>
    <source>
        <strain evidence="2 3">KCTC 52984</strain>
    </source>
</reference>
<dbReference type="RefSeq" id="WP_139067153.1">
    <property type="nucleotide sequence ID" value="NZ_CP040812.1"/>
</dbReference>